<dbReference type="AlphaFoldDB" id="A0A1V3FG09"/>
<dbReference type="GO" id="GO:0016020">
    <property type="term" value="C:membrane"/>
    <property type="evidence" value="ECO:0007669"/>
    <property type="project" value="UniProtKB-SubCell"/>
</dbReference>
<evidence type="ECO:0000256" key="2">
    <source>
        <dbReference type="ARBA" id="ARBA00023136"/>
    </source>
</evidence>
<dbReference type="InterPro" id="IPR001509">
    <property type="entry name" value="Epimerase_deHydtase"/>
</dbReference>
<dbReference type="Proteomes" id="UP000188458">
    <property type="component" value="Unassembled WGS sequence"/>
</dbReference>
<dbReference type="CDD" id="cd05250">
    <property type="entry name" value="CC3_like_SDR_a"/>
    <property type="match status" value="1"/>
</dbReference>
<dbReference type="PANTHER" id="PTHR14097:SF7">
    <property type="entry name" value="OXIDOREDUCTASE HTATIP2"/>
    <property type="match status" value="1"/>
</dbReference>
<protein>
    <submittedName>
        <fullName evidence="4">Oxidoreductase</fullName>
    </submittedName>
</protein>
<proteinExistence type="predicted"/>
<dbReference type="EMBL" id="MQAD01000029">
    <property type="protein sequence ID" value="OOE00578.1"/>
    <property type="molecule type" value="Genomic_DNA"/>
</dbReference>
<keyword evidence="5" id="KW-1185">Reference proteome</keyword>
<comment type="caution">
    <text evidence="4">The sequence shown here is derived from an EMBL/GenBank/DDBJ whole genome shotgun (WGS) entry which is preliminary data.</text>
</comment>
<name>A0A1V3FG09_9BACL</name>
<dbReference type="SUPFAM" id="SSF51735">
    <property type="entry name" value="NAD(P)-binding Rossmann-fold domains"/>
    <property type="match status" value="1"/>
</dbReference>
<dbReference type="InterPro" id="IPR036291">
    <property type="entry name" value="NAD(P)-bd_dom_sf"/>
</dbReference>
<evidence type="ECO:0000259" key="3">
    <source>
        <dbReference type="Pfam" id="PF01370"/>
    </source>
</evidence>
<comment type="subcellular location">
    <subcellularLocation>
        <location evidence="1">Membrane</location>
    </subcellularLocation>
</comment>
<dbReference type="RefSeq" id="WP_198936696.1">
    <property type="nucleotide sequence ID" value="NZ_MQAD01000029.1"/>
</dbReference>
<sequence>MTNCYEPFFRLGGLHLRQRTALVIGASGLVGGELLQRLLRSEHYERVTVLVRKPMACKHEKLQQVIVDFDRIEQYEEYFHVDDVFSCLGTTMKKAKTKQQFIKVDYEYTLRAAKLAEKCHVKTFLFVSAIGAHPHSMFFYNRVKGETEEALQRLTIRSLHIFRPSLLTGERQEFRLGEKTAEWLCSGFSFAFVGKWEKYKPIAAKQVAEAMYRAALSEKQGVYIYECSEMKGQCEQQRGLSHQQ</sequence>
<evidence type="ECO:0000313" key="5">
    <source>
        <dbReference type="Proteomes" id="UP000188458"/>
    </source>
</evidence>
<keyword evidence="2" id="KW-0472">Membrane</keyword>
<reference evidence="5" key="1">
    <citation type="submission" date="2016-11" db="EMBL/GenBank/DDBJ databases">
        <title>Draft genome sequence of Anoxybacillus sp. strain 103 isolated from the Qarvajar hot spring in Nagorno-Karabach.</title>
        <authorList>
            <person name="Hovhannisyan P."/>
            <person name="Panosyan H."/>
            <person name="Birkeland N.-K."/>
        </authorList>
    </citation>
    <scope>NUCLEOTIDE SEQUENCE [LARGE SCALE GENOMIC DNA]</scope>
    <source>
        <strain evidence="5">103</strain>
    </source>
</reference>
<accession>A0A1V3FG09</accession>
<organism evidence="4 5">
    <name type="scientific">Anoxybacillus kestanbolensis</name>
    <dbReference type="NCBI Taxonomy" id="227476"/>
    <lineage>
        <taxon>Bacteria</taxon>
        <taxon>Bacillati</taxon>
        <taxon>Bacillota</taxon>
        <taxon>Bacilli</taxon>
        <taxon>Bacillales</taxon>
        <taxon>Anoxybacillaceae</taxon>
        <taxon>Anoxybacillus</taxon>
    </lineage>
</organism>
<evidence type="ECO:0000313" key="4">
    <source>
        <dbReference type="EMBL" id="OOE00578.1"/>
    </source>
</evidence>
<gene>
    <name evidence="4" type="ORF">BO219_13000</name>
</gene>
<dbReference type="Gene3D" id="3.40.50.720">
    <property type="entry name" value="NAD(P)-binding Rossmann-like Domain"/>
    <property type="match status" value="1"/>
</dbReference>
<feature type="domain" description="NAD-dependent epimerase/dehydratase" evidence="3">
    <location>
        <begin position="21"/>
        <end position="132"/>
    </location>
</feature>
<dbReference type="PANTHER" id="PTHR14097">
    <property type="entry name" value="OXIDOREDUCTASE HTATIP2"/>
    <property type="match status" value="1"/>
</dbReference>
<dbReference type="Pfam" id="PF01370">
    <property type="entry name" value="Epimerase"/>
    <property type="match status" value="1"/>
</dbReference>
<evidence type="ECO:0000256" key="1">
    <source>
        <dbReference type="ARBA" id="ARBA00004370"/>
    </source>
</evidence>